<proteinExistence type="predicted"/>
<accession>A0A4Z1PDH6</accession>
<dbReference type="Proteomes" id="UP000298493">
    <property type="component" value="Unassembled WGS sequence"/>
</dbReference>
<sequence length="118" mass="13052">MIVRGIKEGSSRVGRFDGYMDCISFRLHPLQCQIATALCIFFPKRHWVLGMIMVLVAATVLWNNVPQAPSPLAVMPSLFVEQKTRSSQQDVPDSSSVPVRVSSFLLLSSCHSFRSALG</sequence>
<dbReference type="EMBL" id="SNSC02000001">
    <property type="protein sequence ID" value="TID27565.1"/>
    <property type="molecule type" value="Genomic_DNA"/>
</dbReference>
<evidence type="ECO:0000313" key="1">
    <source>
        <dbReference type="EMBL" id="TID27565.1"/>
    </source>
</evidence>
<comment type="caution">
    <text evidence="1">The sequence shown here is derived from an EMBL/GenBank/DDBJ whole genome shotgun (WGS) entry which is preliminary data.</text>
</comment>
<keyword evidence="2" id="KW-1185">Reference proteome</keyword>
<organism evidence="1 2">
    <name type="scientific">Venturia nashicola</name>
    <dbReference type="NCBI Taxonomy" id="86259"/>
    <lineage>
        <taxon>Eukaryota</taxon>
        <taxon>Fungi</taxon>
        <taxon>Dikarya</taxon>
        <taxon>Ascomycota</taxon>
        <taxon>Pezizomycotina</taxon>
        <taxon>Dothideomycetes</taxon>
        <taxon>Pleosporomycetidae</taxon>
        <taxon>Venturiales</taxon>
        <taxon>Venturiaceae</taxon>
        <taxon>Venturia</taxon>
    </lineage>
</organism>
<dbReference type="AlphaFoldDB" id="A0A4Z1PDH6"/>
<reference evidence="1 2" key="1">
    <citation type="submission" date="2019-04" db="EMBL/GenBank/DDBJ databases">
        <title>High contiguity whole genome sequence and gene annotation resource for two Venturia nashicola isolates.</title>
        <authorList>
            <person name="Prokchorchik M."/>
            <person name="Won K."/>
            <person name="Lee Y."/>
            <person name="Choi E.D."/>
            <person name="Segonzac C."/>
            <person name="Sohn K.H."/>
        </authorList>
    </citation>
    <scope>NUCLEOTIDE SEQUENCE [LARGE SCALE GENOMIC DNA]</scope>
    <source>
        <strain evidence="1 2">PRI2</strain>
    </source>
</reference>
<protein>
    <submittedName>
        <fullName evidence="1">Uncharacterized protein</fullName>
    </submittedName>
</protein>
<gene>
    <name evidence="1" type="ORF">E6O75_ATG00332</name>
</gene>
<name>A0A4Z1PDH6_9PEZI</name>
<evidence type="ECO:0000313" key="2">
    <source>
        <dbReference type="Proteomes" id="UP000298493"/>
    </source>
</evidence>